<evidence type="ECO:0000313" key="2">
    <source>
        <dbReference type="Proteomes" id="UP000693981"/>
    </source>
</evidence>
<dbReference type="EMBL" id="JAGDFL010000655">
    <property type="protein sequence ID" value="KAG7383372.1"/>
    <property type="molecule type" value="Genomic_DNA"/>
</dbReference>
<dbReference type="OrthoDB" id="165027at2759"/>
<reference evidence="1" key="1">
    <citation type="submission" date="2021-02" db="EMBL/GenBank/DDBJ databases">
        <authorList>
            <person name="Palmer J.M."/>
        </authorList>
    </citation>
    <scope>NUCLEOTIDE SEQUENCE</scope>
    <source>
        <strain evidence="1">SCRP23</strain>
    </source>
</reference>
<accession>A0A8T1VPU1</accession>
<dbReference type="AlphaFoldDB" id="A0A8T1VPU1"/>
<comment type="caution">
    <text evidence="1">The sequence shown here is derived from an EMBL/GenBank/DDBJ whole genome shotgun (WGS) entry which is preliminary data.</text>
</comment>
<proteinExistence type="predicted"/>
<protein>
    <submittedName>
        <fullName evidence="1">Uncharacterized protein</fullName>
    </submittedName>
</protein>
<gene>
    <name evidence="1" type="ORF">PHYBOEH_009947</name>
</gene>
<sequence>MSLCAVNPSAAINAELLELAHSRRTIYENTRLSGENRHRRRVLPVQSPEVCTFALEAKYARNMAMYFGETPHSALVSNQEKELDEALLLQAHSRRSIYEKTRLSGENRRTHHVLPTYQAAESRDSCSDTTDQAYARAMADHFGTAKL</sequence>
<keyword evidence="2" id="KW-1185">Reference proteome</keyword>
<name>A0A8T1VPU1_9STRA</name>
<evidence type="ECO:0000313" key="1">
    <source>
        <dbReference type="EMBL" id="KAG7383372.1"/>
    </source>
</evidence>
<dbReference type="Proteomes" id="UP000693981">
    <property type="component" value="Unassembled WGS sequence"/>
</dbReference>
<organism evidence="1 2">
    <name type="scientific">Phytophthora boehmeriae</name>
    <dbReference type="NCBI Taxonomy" id="109152"/>
    <lineage>
        <taxon>Eukaryota</taxon>
        <taxon>Sar</taxon>
        <taxon>Stramenopiles</taxon>
        <taxon>Oomycota</taxon>
        <taxon>Peronosporomycetes</taxon>
        <taxon>Peronosporales</taxon>
        <taxon>Peronosporaceae</taxon>
        <taxon>Phytophthora</taxon>
    </lineage>
</organism>